<reference evidence="1" key="1">
    <citation type="submission" date="2023-04" db="EMBL/GenBank/DDBJ databases">
        <title>A chromosome-level genome assembly of the parasitoid wasp Eretmocerus hayati.</title>
        <authorList>
            <person name="Zhong Y."/>
            <person name="Liu S."/>
            <person name="Liu Y."/>
        </authorList>
    </citation>
    <scope>NUCLEOTIDE SEQUENCE</scope>
    <source>
        <strain evidence="1">ZJU_SS_LIU_2023</strain>
    </source>
</reference>
<proteinExistence type="predicted"/>
<evidence type="ECO:0000313" key="2">
    <source>
        <dbReference type="Proteomes" id="UP001239111"/>
    </source>
</evidence>
<comment type="caution">
    <text evidence="1">The sequence shown here is derived from an EMBL/GenBank/DDBJ whole genome shotgun (WGS) entry which is preliminary data.</text>
</comment>
<dbReference type="EMBL" id="CM056742">
    <property type="protein sequence ID" value="KAJ8675279.1"/>
    <property type="molecule type" value="Genomic_DNA"/>
</dbReference>
<name>A0ACC2NVI4_9HYME</name>
<protein>
    <submittedName>
        <fullName evidence="1">Uncharacterized protein</fullName>
    </submittedName>
</protein>
<keyword evidence="2" id="KW-1185">Reference proteome</keyword>
<gene>
    <name evidence="1" type="ORF">QAD02_011065</name>
</gene>
<dbReference type="Proteomes" id="UP001239111">
    <property type="component" value="Chromosome 2"/>
</dbReference>
<feature type="non-terminal residue" evidence="1">
    <location>
        <position position="301"/>
    </location>
</feature>
<evidence type="ECO:0000313" key="1">
    <source>
        <dbReference type="EMBL" id="KAJ8675279.1"/>
    </source>
</evidence>
<organism evidence="1 2">
    <name type="scientific">Eretmocerus hayati</name>
    <dbReference type="NCBI Taxonomy" id="131215"/>
    <lineage>
        <taxon>Eukaryota</taxon>
        <taxon>Metazoa</taxon>
        <taxon>Ecdysozoa</taxon>
        <taxon>Arthropoda</taxon>
        <taxon>Hexapoda</taxon>
        <taxon>Insecta</taxon>
        <taxon>Pterygota</taxon>
        <taxon>Neoptera</taxon>
        <taxon>Endopterygota</taxon>
        <taxon>Hymenoptera</taxon>
        <taxon>Apocrita</taxon>
        <taxon>Proctotrupomorpha</taxon>
        <taxon>Chalcidoidea</taxon>
        <taxon>Aphelinidae</taxon>
        <taxon>Aphelininae</taxon>
        <taxon>Eretmocerus</taxon>
    </lineage>
</organism>
<accession>A0ACC2NVI4</accession>
<sequence>MFQGEKIKYDAMWSGPLQVARTVTDGKGLIGLGIFGSLWIMLGIFAYRNGQIDKMKFTVKTPEMDEHKYKPLGWKQPVDADDYSSYVETLRLAKYIILGYISLSGVLTLFYIALLKRYTKFVAYLSILIILKIILIIIIDRFIKDGNSGRTFTKWTRAGIYLLVFLAVLAYLLAISERIPLASRVIKESIEATVYFPSIIILSMFQFIAYSVAVSYTLLIFITLGRSGLIINSEHWSITVICVILSLVFCLFNLFGFLWLCAFIHAFGRMILNGIFSSWFWTLNKEFVRADVVTQAAKVTI</sequence>